<name>A0A7S2MDA7_9DINO</name>
<protein>
    <submittedName>
        <fullName evidence="1">Uncharacterized protein</fullName>
    </submittedName>
</protein>
<dbReference type="EMBL" id="HBGQ01066919">
    <property type="protein sequence ID" value="CAD9476640.1"/>
    <property type="molecule type" value="Transcribed_RNA"/>
</dbReference>
<evidence type="ECO:0000313" key="1">
    <source>
        <dbReference type="EMBL" id="CAD9476640.1"/>
    </source>
</evidence>
<organism evidence="1">
    <name type="scientific">Alexandrium andersonii</name>
    <dbReference type="NCBI Taxonomy" id="327968"/>
    <lineage>
        <taxon>Eukaryota</taxon>
        <taxon>Sar</taxon>
        <taxon>Alveolata</taxon>
        <taxon>Dinophyceae</taxon>
        <taxon>Gonyaulacales</taxon>
        <taxon>Pyrocystaceae</taxon>
        <taxon>Alexandrium</taxon>
    </lineage>
</organism>
<proteinExistence type="predicted"/>
<dbReference type="PANTHER" id="PTHR45890:SF1">
    <property type="entry name" value="AARF DOMAIN CONTAINING KINASE 2"/>
    <property type="match status" value="1"/>
</dbReference>
<dbReference type="AlphaFoldDB" id="A0A7S2MDA7"/>
<accession>A0A7S2MDA7</accession>
<dbReference type="InterPro" id="IPR052402">
    <property type="entry name" value="ADCK_kinase"/>
</dbReference>
<reference evidence="1" key="1">
    <citation type="submission" date="2021-01" db="EMBL/GenBank/DDBJ databases">
        <authorList>
            <person name="Corre E."/>
            <person name="Pelletier E."/>
            <person name="Niang G."/>
            <person name="Scheremetjew M."/>
            <person name="Finn R."/>
            <person name="Kale V."/>
            <person name="Holt S."/>
            <person name="Cochrane G."/>
            <person name="Meng A."/>
            <person name="Brown T."/>
            <person name="Cohen L."/>
        </authorList>
    </citation>
    <scope>NUCLEOTIDE SEQUENCE</scope>
    <source>
        <strain evidence="1">CCMP2222</strain>
    </source>
</reference>
<gene>
    <name evidence="1" type="ORF">AAND1436_LOCUS32276</name>
</gene>
<sequence>MAASLTVPERQNFIGLLQAIGDGNGRLIADRILSFSARQSCRDTAAFVREVVELSAEHCRGYGTGLDIGTVVRGVMQLMHRHGVNMDGNYATLIANMLCLEGLTKDLNPRFNVIDAAYPFLRAHQLIGDTSFQRWFTAATSLFPTAFWDLCFKVTLYGAKHGEHLKQFQI</sequence>
<dbReference type="PANTHER" id="PTHR45890">
    <property type="entry name" value="AARF DOMAIN CONTAINING KINASE 2 (PREDICTED)"/>
    <property type="match status" value="1"/>
</dbReference>